<organism evidence="2 3">
    <name type="scientific">Herpetosiphon geysericola</name>
    <dbReference type="NCBI Taxonomy" id="70996"/>
    <lineage>
        <taxon>Bacteria</taxon>
        <taxon>Bacillati</taxon>
        <taxon>Chloroflexota</taxon>
        <taxon>Chloroflexia</taxon>
        <taxon>Herpetosiphonales</taxon>
        <taxon>Herpetosiphonaceae</taxon>
        <taxon>Herpetosiphon</taxon>
    </lineage>
</organism>
<evidence type="ECO:0000256" key="1">
    <source>
        <dbReference type="SAM" id="SignalP"/>
    </source>
</evidence>
<comment type="caution">
    <text evidence="2">The sequence shown here is derived from an EMBL/GenBank/DDBJ whole genome shotgun (WGS) entry which is preliminary data.</text>
</comment>
<reference evidence="2 3" key="1">
    <citation type="submission" date="2015-07" db="EMBL/GenBank/DDBJ databases">
        <title>Whole genome sequence of Herpetosiphon geysericola DSM 7119.</title>
        <authorList>
            <person name="Hemp J."/>
            <person name="Ward L.M."/>
            <person name="Pace L.A."/>
            <person name="Fischer W.W."/>
        </authorList>
    </citation>
    <scope>NUCLEOTIDE SEQUENCE [LARGE SCALE GENOMIC DNA]</scope>
    <source>
        <strain evidence="2 3">DSM 7119</strain>
    </source>
</reference>
<gene>
    <name evidence="2" type="ORF">SE18_14505</name>
</gene>
<dbReference type="AlphaFoldDB" id="A0A0N8GRC1"/>
<name>A0A0N8GRC1_9CHLR</name>
<evidence type="ECO:0000313" key="2">
    <source>
        <dbReference type="EMBL" id="KPL86082.1"/>
    </source>
</evidence>
<keyword evidence="3" id="KW-1185">Reference proteome</keyword>
<keyword evidence="1" id="KW-0732">Signal</keyword>
<sequence length="150" mass="17063">MKYSQGIIWLILLLIGCNSQQANSINPQTSQFQAKSYRLTQHPVQLMVDSSLQLTCVGSNGGSIISFKLTDQIVECQREERFSEQQAGTFYGGYVLDLQASRIHLVMSDGSTRDFDIKPQQGFFGVVIPNDRELQLIQLFDQNNMLIWQR</sequence>
<dbReference type="STRING" id="70996.SE18_14505"/>
<feature type="signal peptide" evidence="1">
    <location>
        <begin position="1"/>
        <end position="24"/>
    </location>
</feature>
<accession>A0A0N8GRC1</accession>
<proteinExistence type="predicted"/>
<protein>
    <submittedName>
        <fullName evidence="2">Uncharacterized protein</fullName>
    </submittedName>
</protein>
<dbReference type="PROSITE" id="PS51257">
    <property type="entry name" value="PROKAR_LIPOPROTEIN"/>
    <property type="match status" value="1"/>
</dbReference>
<dbReference type="Proteomes" id="UP000050277">
    <property type="component" value="Unassembled WGS sequence"/>
</dbReference>
<feature type="chain" id="PRO_5006025847" evidence="1">
    <location>
        <begin position="25"/>
        <end position="150"/>
    </location>
</feature>
<dbReference type="RefSeq" id="WP_054535175.1">
    <property type="nucleotide sequence ID" value="NZ_LGKP01000022.1"/>
</dbReference>
<dbReference type="EMBL" id="LGKP01000022">
    <property type="protein sequence ID" value="KPL86082.1"/>
    <property type="molecule type" value="Genomic_DNA"/>
</dbReference>
<evidence type="ECO:0000313" key="3">
    <source>
        <dbReference type="Proteomes" id="UP000050277"/>
    </source>
</evidence>